<dbReference type="OrthoDB" id="2643546at2"/>
<dbReference type="AlphaFoldDB" id="A0A559K5D9"/>
<dbReference type="Gene3D" id="1.10.260.40">
    <property type="entry name" value="lambda repressor-like DNA-binding domains"/>
    <property type="match status" value="1"/>
</dbReference>
<evidence type="ECO:0000313" key="1">
    <source>
        <dbReference type="EMBL" id="TVY07313.1"/>
    </source>
</evidence>
<gene>
    <name evidence="1" type="ORF">FPZ49_24530</name>
</gene>
<name>A0A559K5D9_9BACL</name>
<proteinExistence type="predicted"/>
<evidence type="ECO:0000313" key="2">
    <source>
        <dbReference type="Proteomes" id="UP000317036"/>
    </source>
</evidence>
<dbReference type="EMBL" id="VNJI01000039">
    <property type="protein sequence ID" value="TVY07313.1"/>
    <property type="molecule type" value="Genomic_DNA"/>
</dbReference>
<evidence type="ECO:0008006" key="3">
    <source>
        <dbReference type="Google" id="ProtNLM"/>
    </source>
</evidence>
<comment type="caution">
    <text evidence="1">The sequence shown here is derived from an EMBL/GenBank/DDBJ whole genome shotgun (WGS) entry which is preliminary data.</text>
</comment>
<protein>
    <recommendedName>
        <fullName evidence="3">XRE family transcriptional regulator</fullName>
    </recommendedName>
</protein>
<sequence>MDLHPGEIMKLCRIRKKLSQEKLAIDINEIYLAQLTYQMQISRIEAGIEEPNEQLKSAIERALGRLIWTQNNKEA</sequence>
<keyword evidence="2" id="KW-1185">Reference proteome</keyword>
<dbReference type="Proteomes" id="UP000317036">
    <property type="component" value="Unassembled WGS sequence"/>
</dbReference>
<dbReference type="SUPFAM" id="SSF47413">
    <property type="entry name" value="lambda repressor-like DNA-binding domains"/>
    <property type="match status" value="1"/>
</dbReference>
<organism evidence="1 2">
    <name type="scientific">Paenibacillus cremeus</name>
    <dbReference type="NCBI Taxonomy" id="2163881"/>
    <lineage>
        <taxon>Bacteria</taxon>
        <taxon>Bacillati</taxon>
        <taxon>Bacillota</taxon>
        <taxon>Bacilli</taxon>
        <taxon>Bacillales</taxon>
        <taxon>Paenibacillaceae</taxon>
        <taxon>Paenibacillus</taxon>
    </lineage>
</organism>
<accession>A0A559K5D9</accession>
<dbReference type="RefSeq" id="WP_144851995.1">
    <property type="nucleotide sequence ID" value="NZ_VNJI01000039.1"/>
</dbReference>
<dbReference type="GO" id="GO:0003677">
    <property type="term" value="F:DNA binding"/>
    <property type="evidence" value="ECO:0007669"/>
    <property type="project" value="InterPro"/>
</dbReference>
<reference evidence="1 2" key="1">
    <citation type="submission" date="2019-07" db="EMBL/GenBank/DDBJ databases">
        <authorList>
            <person name="Kim J."/>
        </authorList>
    </citation>
    <scope>NUCLEOTIDE SEQUENCE [LARGE SCALE GENOMIC DNA]</scope>
    <source>
        <strain evidence="1 2">JC52</strain>
    </source>
</reference>
<dbReference type="InterPro" id="IPR010982">
    <property type="entry name" value="Lambda_DNA-bd_dom_sf"/>
</dbReference>